<keyword evidence="2" id="KW-1185">Reference proteome</keyword>
<reference evidence="1 2" key="1">
    <citation type="submission" date="2018-04" db="EMBL/GenBank/DDBJ databases">
        <title>The genome of golden apple snail Pomacea canaliculata provides insight into stress tolerance and invasive adaptation.</title>
        <authorList>
            <person name="Liu C."/>
            <person name="Liu B."/>
            <person name="Ren Y."/>
            <person name="Zhang Y."/>
            <person name="Wang H."/>
            <person name="Li S."/>
            <person name="Jiang F."/>
            <person name="Yin L."/>
            <person name="Zhang G."/>
            <person name="Qian W."/>
            <person name="Fan W."/>
        </authorList>
    </citation>
    <scope>NUCLEOTIDE SEQUENCE [LARGE SCALE GENOMIC DNA]</scope>
    <source>
        <strain evidence="1">SZHN2017</strain>
        <tissue evidence="1">Muscle</tissue>
    </source>
</reference>
<comment type="caution">
    <text evidence="1">The sequence shown here is derived from an EMBL/GenBank/DDBJ whole genome shotgun (WGS) entry which is preliminary data.</text>
</comment>
<evidence type="ECO:0000313" key="1">
    <source>
        <dbReference type="EMBL" id="PVD27432.1"/>
    </source>
</evidence>
<name>A0A2T7P1Y1_POMCA</name>
<dbReference type="EMBL" id="PZQS01000007">
    <property type="protein sequence ID" value="PVD27432.1"/>
    <property type="molecule type" value="Genomic_DNA"/>
</dbReference>
<gene>
    <name evidence="1" type="ORF">C0Q70_12590</name>
</gene>
<dbReference type="Proteomes" id="UP000245119">
    <property type="component" value="Linkage Group LG7"/>
</dbReference>
<sequence>MLEPCEDTGVYRCKAVYLPANQTTFNVKFSEARLPACLPGALAQSTDLWPPYQRYENNIMRSNFACYVNSSLVVELVSLEVSVVRNGSRVVLAYINSYLNDAKVSYSSGDVQVAGSIYPLSPSVRVSAVCADTSSHGLWSSVTKLGVLNPDAAKPGVVVTSVLSPLTVSYVSGTCEDTGLYRCKEVYRPVNEGNYTMKVSEARVQACSPGAIATLESFVNATFVRTKLVCRVNTSLVFELLSLEISVVRQGNRHLLAYINSFLNDAKLSYVSKDVTAEGQIHPFHPAASSLNVTSDVTSFLDASEHTATCTAVYLARYGGARNVVSMADIKVWFQI</sequence>
<protein>
    <submittedName>
        <fullName evidence="1">Uncharacterized protein</fullName>
    </submittedName>
</protein>
<organism evidence="1 2">
    <name type="scientific">Pomacea canaliculata</name>
    <name type="common">Golden apple snail</name>
    <dbReference type="NCBI Taxonomy" id="400727"/>
    <lineage>
        <taxon>Eukaryota</taxon>
        <taxon>Metazoa</taxon>
        <taxon>Spiralia</taxon>
        <taxon>Lophotrochozoa</taxon>
        <taxon>Mollusca</taxon>
        <taxon>Gastropoda</taxon>
        <taxon>Caenogastropoda</taxon>
        <taxon>Architaenioglossa</taxon>
        <taxon>Ampullarioidea</taxon>
        <taxon>Ampullariidae</taxon>
        <taxon>Pomacea</taxon>
    </lineage>
</organism>
<accession>A0A2T7P1Y1</accession>
<dbReference type="AlphaFoldDB" id="A0A2T7P1Y1"/>
<evidence type="ECO:0000313" key="2">
    <source>
        <dbReference type="Proteomes" id="UP000245119"/>
    </source>
</evidence>
<proteinExistence type="predicted"/>